<sequence length="228" mass="21037">MEAALALGTLLLVTAAAVAAVAAVGAGVRCADAAREFVRQAARGDAERGRAAVAALAPSGAEAELRIDGDTVLASVRARPVPLLPVTVGASATAVLEPGAGAHRSPAPVDAATPDPGARAAIGDDPLDPTGVGAPGASEPPGPAGPGPELGLGSGDIGSGDIGSGDIGGGDLGGGDLGRAAGGIGGGGSDAPGTTGGGPPDVAAPTGGGPLDAAGPSGARFAEPEQPR</sequence>
<evidence type="ECO:0000313" key="3">
    <source>
        <dbReference type="EMBL" id="OSY39454.1"/>
    </source>
</evidence>
<dbReference type="AlphaFoldDB" id="A0A1Y2MW85"/>
<reference evidence="3 4" key="1">
    <citation type="submission" date="2016-09" db="EMBL/GenBank/DDBJ databases">
        <title>Pseudonocardia autotrophica DSM535, a candidate organism with high potential of specific P450 cytochromes.</title>
        <authorList>
            <person name="Grumaz C."/>
            <person name="Vainshtein Y."/>
            <person name="Kirstahler P."/>
            <person name="Sohn K."/>
        </authorList>
    </citation>
    <scope>NUCLEOTIDE SEQUENCE [LARGE SCALE GENOMIC DNA]</scope>
    <source>
        <strain evidence="3 4">DSM 535</strain>
    </source>
</reference>
<dbReference type="InterPro" id="IPR049790">
    <property type="entry name" value="Rv3655c/TadE"/>
</dbReference>
<name>A0A1Y2MW85_PSEAH</name>
<feature type="signal peptide" evidence="2">
    <location>
        <begin position="1"/>
        <end position="19"/>
    </location>
</feature>
<evidence type="ECO:0000256" key="2">
    <source>
        <dbReference type="SAM" id="SignalP"/>
    </source>
</evidence>
<proteinExistence type="predicted"/>
<dbReference type="NCBIfam" id="NF041390">
    <property type="entry name" value="TadE_Rv3655c"/>
    <property type="match status" value="1"/>
</dbReference>
<evidence type="ECO:0008006" key="5">
    <source>
        <dbReference type="Google" id="ProtNLM"/>
    </source>
</evidence>
<evidence type="ECO:0000313" key="4">
    <source>
        <dbReference type="Proteomes" id="UP000194360"/>
    </source>
</evidence>
<feature type="region of interest" description="Disordered" evidence="1">
    <location>
        <begin position="99"/>
        <end position="228"/>
    </location>
</feature>
<organism evidence="3 4">
    <name type="scientific">Pseudonocardia autotrophica</name>
    <name type="common">Amycolata autotrophica</name>
    <name type="synonym">Nocardia autotrophica</name>
    <dbReference type="NCBI Taxonomy" id="2074"/>
    <lineage>
        <taxon>Bacteria</taxon>
        <taxon>Bacillati</taxon>
        <taxon>Actinomycetota</taxon>
        <taxon>Actinomycetes</taxon>
        <taxon>Pseudonocardiales</taxon>
        <taxon>Pseudonocardiaceae</taxon>
        <taxon>Pseudonocardia</taxon>
    </lineage>
</organism>
<gene>
    <name evidence="3" type="ORF">BG845_03399</name>
</gene>
<comment type="caution">
    <text evidence="3">The sequence shown here is derived from an EMBL/GenBank/DDBJ whole genome shotgun (WGS) entry which is preliminary data.</text>
</comment>
<evidence type="ECO:0000256" key="1">
    <source>
        <dbReference type="SAM" id="MobiDB-lite"/>
    </source>
</evidence>
<keyword evidence="2" id="KW-0732">Signal</keyword>
<dbReference type="STRING" id="2074.BG845_03399"/>
<protein>
    <recommendedName>
        <fullName evidence="5">TadE-like protein</fullName>
    </recommendedName>
</protein>
<keyword evidence="4" id="KW-1185">Reference proteome</keyword>
<accession>A0A1Y2MW85</accession>
<feature type="compositionally biased region" description="Gly residues" evidence="1">
    <location>
        <begin position="148"/>
        <end position="199"/>
    </location>
</feature>
<dbReference type="Proteomes" id="UP000194360">
    <property type="component" value="Unassembled WGS sequence"/>
</dbReference>
<dbReference type="RefSeq" id="WP_174824298.1">
    <property type="nucleotide sequence ID" value="NZ_AP018920.1"/>
</dbReference>
<feature type="chain" id="PRO_5038708592" description="TadE-like protein" evidence="2">
    <location>
        <begin position="20"/>
        <end position="228"/>
    </location>
</feature>
<dbReference type="EMBL" id="MIGB01000017">
    <property type="protein sequence ID" value="OSY39454.1"/>
    <property type="molecule type" value="Genomic_DNA"/>
</dbReference>